<accession>Q24SC5</accession>
<proteinExistence type="predicted"/>
<sequence>MRNAVEDFMVGIHFLSFEQMFLFCSYYTRIREEASIDLCYSGKMKKAVKELRKNQYLRAKDLADKLHIDTIDVLNMDDKRLKDIEEPLKSEMIPILRGSYTDRLPN</sequence>
<dbReference type="eggNOG" id="ENOG50333RZ">
    <property type="taxonomic scope" value="Bacteria"/>
</dbReference>
<dbReference type="Proteomes" id="UP000001946">
    <property type="component" value="Chromosome"/>
</dbReference>
<gene>
    <name evidence="1" type="ordered locus">DSY3278</name>
</gene>
<organism evidence="1 2">
    <name type="scientific">Desulfitobacterium hafniense (strain Y51)</name>
    <dbReference type="NCBI Taxonomy" id="138119"/>
    <lineage>
        <taxon>Bacteria</taxon>
        <taxon>Bacillati</taxon>
        <taxon>Bacillota</taxon>
        <taxon>Clostridia</taxon>
        <taxon>Eubacteriales</taxon>
        <taxon>Desulfitobacteriaceae</taxon>
        <taxon>Desulfitobacterium</taxon>
    </lineage>
</organism>
<keyword evidence="2" id="KW-1185">Reference proteome</keyword>
<reference evidence="1 2" key="1">
    <citation type="journal article" date="2006" name="J. Bacteriol.">
        <title>Complete genome sequence of the dehalorespiring bacterium Desulfitobacterium hafniense Y51 and comparison with Dehalococcoides ethenogenes 195.</title>
        <authorList>
            <person name="Nonaka H."/>
            <person name="Keresztes G."/>
            <person name="Shinoda Y."/>
            <person name="Ikenaga Y."/>
            <person name="Abe M."/>
            <person name="Naito K."/>
            <person name="Inatomi K."/>
            <person name="Furukawa K."/>
            <person name="Inui M."/>
            <person name="Yukawa H."/>
        </authorList>
    </citation>
    <scope>NUCLEOTIDE SEQUENCE [LARGE SCALE GENOMIC DNA]</scope>
    <source>
        <strain evidence="1 2">Y51</strain>
    </source>
</reference>
<evidence type="ECO:0000313" key="2">
    <source>
        <dbReference type="Proteomes" id="UP000001946"/>
    </source>
</evidence>
<dbReference type="KEGG" id="dsy:DSY3278"/>
<dbReference type="EMBL" id="AP008230">
    <property type="protein sequence ID" value="BAE85067.1"/>
    <property type="molecule type" value="Genomic_DNA"/>
</dbReference>
<dbReference type="HOGENOM" id="CLU_2218833_0_0_9"/>
<evidence type="ECO:0000313" key="1">
    <source>
        <dbReference type="EMBL" id="BAE85067.1"/>
    </source>
</evidence>
<protein>
    <submittedName>
        <fullName evidence="1">Uncharacterized protein</fullName>
    </submittedName>
</protein>
<name>Q24SC5_DESHY</name>
<dbReference type="AlphaFoldDB" id="Q24SC5"/>